<dbReference type="EMBL" id="CP004121">
    <property type="protein sequence ID" value="AGF56493.1"/>
    <property type="molecule type" value="Genomic_DNA"/>
</dbReference>
<dbReference type="Proteomes" id="UP000011728">
    <property type="component" value="Chromosome"/>
</dbReference>
<evidence type="ECO:0000313" key="2">
    <source>
        <dbReference type="EMBL" id="AGF56493.1"/>
    </source>
</evidence>
<feature type="transmembrane region" description="Helical" evidence="1">
    <location>
        <begin position="7"/>
        <end position="28"/>
    </location>
</feature>
<dbReference type="RefSeq" id="WP_015392812.1">
    <property type="nucleotide sequence ID" value="NC_020291.1"/>
</dbReference>
<dbReference type="AlphaFoldDB" id="M1MJJ3"/>
<keyword evidence="1" id="KW-0812">Transmembrane</keyword>
<dbReference type="HOGENOM" id="CLU_1774174_0_0_9"/>
<keyword evidence="1" id="KW-1133">Transmembrane helix</keyword>
<reference evidence="2 3" key="1">
    <citation type="submission" date="2013-02" db="EMBL/GenBank/DDBJ databases">
        <title>Genome sequence of Clostridium saccharoperbutylacetonicum N1-4(HMT).</title>
        <authorList>
            <person name="Poehlein A."/>
            <person name="Daniel R."/>
        </authorList>
    </citation>
    <scope>NUCLEOTIDE SEQUENCE [LARGE SCALE GENOMIC DNA]</scope>
    <source>
        <strain evidence="3">N1-4(HMT)</strain>
    </source>
</reference>
<dbReference type="OrthoDB" id="1911647at2"/>
<evidence type="ECO:0000313" key="3">
    <source>
        <dbReference type="Proteomes" id="UP000011728"/>
    </source>
</evidence>
<proteinExistence type="predicted"/>
<accession>M1MJJ3</accession>
<dbReference type="PATRIC" id="fig|931276.5.peg.2740"/>
<evidence type="ECO:0000256" key="1">
    <source>
        <dbReference type="SAM" id="Phobius"/>
    </source>
</evidence>
<organism evidence="2 3">
    <name type="scientific">Clostridium saccharoperbutylacetonicum N1-4(HMT)</name>
    <dbReference type="NCBI Taxonomy" id="931276"/>
    <lineage>
        <taxon>Bacteria</taxon>
        <taxon>Bacillati</taxon>
        <taxon>Bacillota</taxon>
        <taxon>Clostridia</taxon>
        <taxon>Eubacteriales</taxon>
        <taxon>Clostridiaceae</taxon>
        <taxon>Clostridium</taxon>
    </lineage>
</organism>
<sequence length="141" mass="16717">MLLKRRGSVLISSVMILSLMGIIAGFMFKIMRNNNELSSLYNSGIDKYDMSESEEKILYGFMRKLNESIKSEEDYKNMFMQNFEIESNDKSSNLKFIVQDNKMYLTANKDNEFDREREINWNFKNGEIVLIPTYEFKDIQK</sequence>
<keyword evidence="3" id="KW-1185">Reference proteome</keyword>
<gene>
    <name evidence="2" type="ORF">Cspa_c27280</name>
</gene>
<protein>
    <submittedName>
        <fullName evidence="2">Uncharacterized protein</fullName>
    </submittedName>
</protein>
<name>M1MJJ3_9CLOT</name>
<dbReference type="STRING" id="36745.CLSAP_24760"/>
<dbReference type="eggNOG" id="ENOG5032B2M">
    <property type="taxonomic scope" value="Bacteria"/>
</dbReference>
<dbReference type="KEGG" id="csr:Cspa_c27280"/>
<keyword evidence="1" id="KW-0472">Membrane</keyword>